<dbReference type="PANTHER" id="PTHR43709">
    <property type="entry name" value="ACONITATE ISOMERASE-RELATED"/>
    <property type="match status" value="1"/>
</dbReference>
<accession>A0A9W9IKA9</accession>
<dbReference type="OrthoDB" id="10267539at2759"/>
<name>A0A9W9IKA9_9EURO</name>
<protein>
    <recommendedName>
        <fullName evidence="5">PrpF protein</fullName>
    </recommendedName>
</protein>
<dbReference type="InterPro" id="IPR007400">
    <property type="entry name" value="PrpF-like"/>
</dbReference>
<keyword evidence="4" id="KW-1185">Reference proteome</keyword>
<dbReference type="SUPFAM" id="SSF54506">
    <property type="entry name" value="Diaminopimelate epimerase-like"/>
    <property type="match status" value="2"/>
</dbReference>
<evidence type="ECO:0000313" key="3">
    <source>
        <dbReference type="EMBL" id="KAJ5179733.1"/>
    </source>
</evidence>
<reference evidence="3" key="1">
    <citation type="submission" date="2022-11" db="EMBL/GenBank/DDBJ databases">
        <authorList>
            <person name="Petersen C."/>
        </authorList>
    </citation>
    <scope>NUCLEOTIDE SEQUENCE</scope>
    <source>
        <strain evidence="3">IBT 21917</strain>
    </source>
</reference>
<dbReference type="EMBL" id="JAPQKO010000002">
    <property type="protein sequence ID" value="KAJ5179733.1"/>
    <property type="molecule type" value="Genomic_DNA"/>
</dbReference>
<evidence type="ECO:0000256" key="2">
    <source>
        <dbReference type="ARBA" id="ARBA00023235"/>
    </source>
</evidence>
<evidence type="ECO:0008006" key="5">
    <source>
        <dbReference type="Google" id="ProtNLM"/>
    </source>
</evidence>
<evidence type="ECO:0000313" key="4">
    <source>
        <dbReference type="Proteomes" id="UP001146351"/>
    </source>
</evidence>
<proteinExistence type="inferred from homology"/>
<dbReference type="Pfam" id="PF04303">
    <property type="entry name" value="PrpF"/>
    <property type="match status" value="1"/>
</dbReference>
<comment type="similarity">
    <text evidence="1">Belongs to the PrpF family.</text>
</comment>
<dbReference type="AlphaFoldDB" id="A0A9W9IKA9"/>
<sequence>MSPSKTKNGIPVAVYRGGTSKALFFHENVLPEPGPQRDSLLMRIMGSPDPLQIDGMGGAKAVTSKIAIIKKSERANVDVDYTFVQIGIAENSISSGGNCGNISAAVGPFAIDEGLVDFRPGTSLDPALRAQEVRIYNTGTQKDIIAHVPIDQSGAFESDGCFEIAGVPGPASSILMDYRGSIGAIWKKGILPSGNIVDTMNVGGKDVQVTICDVANPCVFANAHDFNITGYETAAELTSNRDWREKCQELRGKVAVLLSLTDDWRSWDQISAFAPLPIFVAPPEDPSRGHLSARLFLDHMCHESMAGTGAVCTAACSRIPGSVVSQVIGKAAELTSLDIVHPIGVMNVHVQTEEEPGPDGLPVFQTLSFLRTARRIMDGTVYVPKAFLPGPSTNGA</sequence>
<comment type="caution">
    <text evidence="3">The sequence shown here is derived from an EMBL/GenBank/DDBJ whole genome shotgun (WGS) entry which is preliminary data.</text>
</comment>
<organism evidence="3 4">
    <name type="scientific">Penicillium capsulatum</name>
    <dbReference type="NCBI Taxonomy" id="69766"/>
    <lineage>
        <taxon>Eukaryota</taxon>
        <taxon>Fungi</taxon>
        <taxon>Dikarya</taxon>
        <taxon>Ascomycota</taxon>
        <taxon>Pezizomycotina</taxon>
        <taxon>Eurotiomycetes</taxon>
        <taxon>Eurotiomycetidae</taxon>
        <taxon>Eurotiales</taxon>
        <taxon>Aspergillaceae</taxon>
        <taxon>Penicillium</taxon>
    </lineage>
</organism>
<reference evidence="3" key="2">
    <citation type="journal article" date="2023" name="IMA Fungus">
        <title>Comparative genomic study of the Penicillium genus elucidates a diverse pangenome and 15 lateral gene transfer events.</title>
        <authorList>
            <person name="Petersen C."/>
            <person name="Sorensen T."/>
            <person name="Nielsen M.R."/>
            <person name="Sondergaard T.E."/>
            <person name="Sorensen J.L."/>
            <person name="Fitzpatrick D.A."/>
            <person name="Frisvad J.C."/>
            <person name="Nielsen K.L."/>
        </authorList>
    </citation>
    <scope>NUCLEOTIDE SEQUENCE</scope>
    <source>
        <strain evidence="3">IBT 21917</strain>
    </source>
</reference>
<evidence type="ECO:0000256" key="1">
    <source>
        <dbReference type="ARBA" id="ARBA00007673"/>
    </source>
</evidence>
<dbReference type="Proteomes" id="UP001146351">
    <property type="component" value="Unassembled WGS sequence"/>
</dbReference>
<dbReference type="PANTHER" id="PTHR43709:SF2">
    <property type="entry name" value="DUF453 DOMAIN PROTEIN (AFU_ORTHOLOGUE AFUA_6G00360)"/>
    <property type="match status" value="1"/>
</dbReference>
<dbReference type="GO" id="GO:0016853">
    <property type="term" value="F:isomerase activity"/>
    <property type="evidence" value="ECO:0007669"/>
    <property type="project" value="UniProtKB-KW"/>
</dbReference>
<keyword evidence="2" id="KW-0413">Isomerase</keyword>
<dbReference type="Gene3D" id="3.10.310.10">
    <property type="entry name" value="Diaminopimelate Epimerase, Chain A, domain 1"/>
    <property type="match status" value="2"/>
</dbReference>
<gene>
    <name evidence="3" type="ORF">N7492_002943</name>
</gene>